<name>A0ABQ5U9N3_9HYPH</name>
<dbReference type="InterPro" id="IPR004616">
    <property type="entry name" value="Leu/Phe-tRNA_Trfase"/>
</dbReference>
<dbReference type="InterPro" id="IPR016181">
    <property type="entry name" value="Acyl_CoA_acyltransferase"/>
</dbReference>
<dbReference type="PANTHER" id="PTHR30098">
    <property type="entry name" value="LEUCYL/PHENYLALANYL-TRNA--PROTEIN TRANSFERASE"/>
    <property type="match status" value="1"/>
</dbReference>
<keyword evidence="6" id="KW-1185">Reference proteome</keyword>
<gene>
    <name evidence="5" type="ORF">GCM10007913_07710</name>
</gene>
<evidence type="ECO:0000256" key="3">
    <source>
        <dbReference type="ARBA" id="ARBA00023315"/>
    </source>
</evidence>
<dbReference type="SUPFAM" id="SSF55729">
    <property type="entry name" value="Acyl-CoA N-acyltransferases (Nat)"/>
    <property type="match status" value="1"/>
</dbReference>
<organism evidence="5 6">
    <name type="scientific">Devosia yakushimensis</name>
    <dbReference type="NCBI Taxonomy" id="470028"/>
    <lineage>
        <taxon>Bacteria</taxon>
        <taxon>Pseudomonadati</taxon>
        <taxon>Pseudomonadota</taxon>
        <taxon>Alphaproteobacteria</taxon>
        <taxon>Hyphomicrobiales</taxon>
        <taxon>Devosiaceae</taxon>
        <taxon>Devosia</taxon>
    </lineage>
</organism>
<dbReference type="InterPro" id="IPR042203">
    <property type="entry name" value="Leu/Phe-tRNA_Trfase_C"/>
</dbReference>
<evidence type="ECO:0000313" key="5">
    <source>
        <dbReference type="EMBL" id="GLQ08839.1"/>
    </source>
</evidence>
<dbReference type="Gene3D" id="3.40.630.70">
    <property type="entry name" value="Leucyl/phenylalanyl-tRNA-protein transferase, C-terminal domain"/>
    <property type="match status" value="1"/>
</dbReference>
<proteinExistence type="predicted"/>
<dbReference type="PANTHER" id="PTHR30098:SF2">
    <property type="entry name" value="LEUCYL_PHENYLALANYL-TRNA--PROTEIN TRANSFERASE"/>
    <property type="match status" value="1"/>
</dbReference>
<evidence type="ECO:0000256" key="4">
    <source>
        <dbReference type="SAM" id="MobiDB-lite"/>
    </source>
</evidence>
<keyword evidence="1" id="KW-0963">Cytoplasm</keyword>
<reference evidence="5" key="1">
    <citation type="journal article" date="2014" name="Int. J. Syst. Evol. Microbiol.">
        <title>Complete genome of a new Firmicutes species belonging to the dominant human colonic microbiota ('Ruminococcus bicirculans') reveals two chromosomes and a selective capacity to utilize plant glucans.</title>
        <authorList>
            <consortium name="NISC Comparative Sequencing Program"/>
            <person name="Wegmann U."/>
            <person name="Louis P."/>
            <person name="Goesmann A."/>
            <person name="Henrissat B."/>
            <person name="Duncan S.H."/>
            <person name="Flint H.J."/>
        </authorList>
    </citation>
    <scope>NUCLEOTIDE SEQUENCE</scope>
    <source>
        <strain evidence="5">NBRC 103855</strain>
    </source>
</reference>
<dbReference type="Pfam" id="PF03588">
    <property type="entry name" value="Leu_Phe_trans"/>
    <property type="match status" value="1"/>
</dbReference>
<evidence type="ECO:0000256" key="1">
    <source>
        <dbReference type="ARBA" id="ARBA00022490"/>
    </source>
</evidence>
<evidence type="ECO:0000256" key="2">
    <source>
        <dbReference type="ARBA" id="ARBA00022679"/>
    </source>
</evidence>
<comment type="caution">
    <text evidence="5">The sequence shown here is derived from an EMBL/GenBank/DDBJ whole genome shotgun (WGS) entry which is preliminary data.</text>
</comment>
<evidence type="ECO:0008006" key="7">
    <source>
        <dbReference type="Google" id="ProtNLM"/>
    </source>
</evidence>
<keyword evidence="3" id="KW-0012">Acyltransferase</keyword>
<sequence length="292" mass="32126">MTEQSQFSESLPVWVRRQALGLALRLMPKRLVDSAYLTAHTAYRLVVRGPRVPNASSIVSRPNDYGGPVYDTSSAGLLAGMQNGFYFLCHIAPLKWWSPPMRGVMMISGVHVAKRFKRSLKSSPFTVTIDKDFAGVLRGCAAIRPGRPPLTWLFPATQRRLQKLYEEGHAHSVEVWNEQGELVGGVFGVMLGTVFTALSMFHTEDNASKVAIVSLYHHLDAWGVDVVDHQGLTPWVETLGGVLVTREQYVALLARPAKSDAAKPGPWHVQFSPAQTGEWEPSQPAPAKSEAA</sequence>
<dbReference type="EMBL" id="BSNG01000001">
    <property type="protein sequence ID" value="GLQ08839.1"/>
    <property type="molecule type" value="Genomic_DNA"/>
</dbReference>
<reference evidence="5" key="2">
    <citation type="submission" date="2023-01" db="EMBL/GenBank/DDBJ databases">
        <title>Draft genome sequence of Devosia yakushimensis strain NBRC 103855.</title>
        <authorList>
            <person name="Sun Q."/>
            <person name="Mori K."/>
        </authorList>
    </citation>
    <scope>NUCLEOTIDE SEQUENCE</scope>
    <source>
        <strain evidence="5">NBRC 103855</strain>
    </source>
</reference>
<dbReference type="Proteomes" id="UP001161406">
    <property type="component" value="Unassembled WGS sequence"/>
</dbReference>
<accession>A0ABQ5U9N3</accession>
<evidence type="ECO:0000313" key="6">
    <source>
        <dbReference type="Proteomes" id="UP001161406"/>
    </source>
</evidence>
<dbReference type="RefSeq" id="WP_284388084.1">
    <property type="nucleotide sequence ID" value="NZ_BSNG01000001.1"/>
</dbReference>
<keyword evidence="2" id="KW-0808">Transferase</keyword>
<feature type="region of interest" description="Disordered" evidence="4">
    <location>
        <begin position="260"/>
        <end position="292"/>
    </location>
</feature>
<protein>
    <recommendedName>
        <fullName evidence="7">Leucyl/phenylalanyl-tRNA--protein transferase</fullName>
    </recommendedName>
</protein>